<accession>A0A261FQ71</accession>
<protein>
    <recommendedName>
        <fullName evidence="3">DUF4276 family protein</fullName>
    </recommendedName>
</protein>
<comment type="caution">
    <text evidence="1">The sequence shown here is derived from an EMBL/GenBank/DDBJ whole genome shotgun (WGS) entry which is preliminary data.</text>
</comment>
<sequence>MIPMANPATRKVILFIVEGPTEETALGSVFQRLFNGHLVKFDVVHGDVTVAQTSKEPRDRVRDLIVGELKRDRGYQWKDIAQIVQICDMDGAFIPESLVLAGETDAIEYREDRILTGKTESIRLRNRRKSESLRKLSSISCLTYQKHEVPYRIYYFSRNMEHALHNRSGSLSNSEKSKLAQSFRRRFANDLPQFKAFMRSPEVAVPGDYRDTWDAVQNGVSSLRRGSNLHLAIPE</sequence>
<name>A0A261FQ71_9BIFI</name>
<dbReference type="AlphaFoldDB" id="A0A261FQ71"/>
<evidence type="ECO:0000313" key="1">
    <source>
        <dbReference type="EMBL" id="OZG61304.1"/>
    </source>
</evidence>
<dbReference type="EMBL" id="MWWX01000010">
    <property type="protein sequence ID" value="OZG61304.1"/>
    <property type="molecule type" value="Genomic_DNA"/>
</dbReference>
<reference evidence="1 2" key="1">
    <citation type="journal article" date="2017" name="BMC Genomics">
        <title>Comparative genomic and phylogenomic analyses of the Bifidobacteriaceae family.</title>
        <authorList>
            <person name="Lugli G.A."/>
            <person name="Milani C."/>
            <person name="Turroni F."/>
            <person name="Duranti S."/>
            <person name="Mancabelli L."/>
            <person name="Mangifesta M."/>
            <person name="Ferrario C."/>
            <person name="Modesto M."/>
            <person name="Mattarelli P."/>
            <person name="Jiri K."/>
            <person name="van Sinderen D."/>
            <person name="Ventura M."/>
        </authorList>
    </citation>
    <scope>NUCLEOTIDE SEQUENCE [LARGE SCALE GENOMIC DNA]</scope>
    <source>
        <strain evidence="1 2">DSM 28807</strain>
    </source>
</reference>
<keyword evidence="2" id="KW-1185">Reference proteome</keyword>
<proteinExistence type="predicted"/>
<gene>
    <name evidence="1" type="ORF">BLEM_1516</name>
</gene>
<evidence type="ECO:0008006" key="3">
    <source>
        <dbReference type="Google" id="ProtNLM"/>
    </source>
</evidence>
<dbReference type="Proteomes" id="UP000216352">
    <property type="component" value="Unassembled WGS sequence"/>
</dbReference>
<dbReference type="STRING" id="1603886.GCA_001895165_00164"/>
<organism evidence="1 2">
    <name type="scientific">Bifidobacterium lemurum</name>
    <dbReference type="NCBI Taxonomy" id="1603886"/>
    <lineage>
        <taxon>Bacteria</taxon>
        <taxon>Bacillati</taxon>
        <taxon>Actinomycetota</taxon>
        <taxon>Actinomycetes</taxon>
        <taxon>Bifidobacteriales</taxon>
        <taxon>Bifidobacteriaceae</taxon>
        <taxon>Bifidobacterium</taxon>
    </lineage>
</organism>
<evidence type="ECO:0000313" key="2">
    <source>
        <dbReference type="Proteomes" id="UP000216352"/>
    </source>
</evidence>